<keyword evidence="3" id="KW-1185">Reference proteome</keyword>
<dbReference type="CDD" id="cd16282">
    <property type="entry name" value="metallo-hydrolase-like_MBL-fold"/>
    <property type="match status" value="1"/>
</dbReference>
<sequence length="326" mass="36793">MIARIFGRWVMLVLLLTPVLAQAEKLETLPVTRIAPNTYAVYGHIAQLNTQNRGFNGNAGFVVTTDGVVVIDALGTPLLGKRLLASIRKITNKPIRYLILTHNHPDHSYGTSALKDSGATVIAHAGTQDYLHSSDFESSVDYRREIIPQDMREFRAIAPDQAIDGDIFSKQVFRLGKHSFEVYNVDHHHSYGDLVIRQLPENILWIGDLAFNGRTTYIGDGHSGATLKGIDWLRSAFPDAKLMMPGHGKAQRPPFPMLQQTYRYVERLRTKMGQALEAGESLESAVDECDFPDWHKVPLYAENHRRNCSFVYREMEQEVFFAPETP</sequence>
<reference evidence="2 3" key="1">
    <citation type="submission" date="2024-04" db="EMBL/GenBank/DDBJ databases">
        <authorList>
            <person name="Abashina T."/>
            <person name="Shaikin A."/>
        </authorList>
    </citation>
    <scope>NUCLEOTIDE SEQUENCE [LARGE SCALE GENOMIC DNA]</scope>
    <source>
        <strain evidence="2 3">AAFK</strain>
    </source>
</reference>
<evidence type="ECO:0000313" key="2">
    <source>
        <dbReference type="EMBL" id="MEK8090477.1"/>
    </source>
</evidence>
<dbReference type="InterPro" id="IPR050855">
    <property type="entry name" value="NDM-1-like"/>
</dbReference>
<accession>A0ABU9DC90</accession>
<dbReference type="PANTHER" id="PTHR42951">
    <property type="entry name" value="METALLO-BETA-LACTAMASE DOMAIN-CONTAINING"/>
    <property type="match status" value="1"/>
</dbReference>
<comment type="caution">
    <text evidence="2">The sequence shown here is derived from an EMBL/GenBank/DDBJ whole genome shotgun (WGS) entry which is preliminary data.</text>
</comment>
<evidence type="ECO:0000259" key="1">
    <source>
        <dbReference type="SMART" id="SM00849"/>
    </source>
</evidence>
<dbReference type="Pfam" id="PF00753">
    <property type="entry name" value="Lactamase_B"/>
    <property type="match status" value="1"/>
</dbReference>
<dbReference type="SUPFAM" id="SSF56281">
    <property type="entry name" value="Metallo-hydrolase/oxidoreductase"/>
    <property type="match status" value="1"/>
</dbReference>
<name>A0ABU9DC90_9PROT</name>
<dbReference type="InterPro" id="IPR036866">
    <property type="entry name" value="RibonucZ/Hydroxyglut_hydro"/>
</dbReference>
<organism evidence="2 3">
    <name type="scientific">Thermithiobacillus plumbiphilus</name>
    <dbReference type="NCBI Taxonomy" id="1729899"/>
    <lineage>
        <taxon>Bacteria</taxon>
        <taxon>Pseudomonadati</taxon>
        <taxon>Pseudomonadota</taxon>
        <taxon>Acidithiobacillia</taxon>
        <taxon>Acidithiobacillales</taxon>
        <taxon>Thermithiobacillaceae</taxon>
        <taxon>Thermithiobacillus</taxon>
    </lineage>
</organism>
<dbReference type="Gene3D" id="3.60.15.10">
    <property type="entry name" value="Ribonuclease Z/Hydroxyacylglutathione hydrolase-like"/>
    <property type="match status" value="1"/>
</dbReference>
<dbReference type="RefSeq" id="WP_341371533.1">
    <property type="nucleotide sequence ID" value="NZ_JBBPCO010000012.1"/>
</dbReference>
<gene>
    <name evidence="2" type="ORF">WOB96_11985</name>
</gene>
<feature type="domain" description="Metallo-beta-lactamase" evidence="1">
    <location>
        <begin position="56"/>
        <end position="247"/>
    </location>
</feature>
<evidence type="ECO:0000313" key="3">
    <source>
        <dbReference type="Proteomes" id="UP001446205"/>
    </source>
</evidence>
<dbReference type="InterPro" id="IPR001279">
    <property type="entry name" value="Metallo-B-lactamas"/>
</dbReference>
<dbReference type="SMART" id="SM00849">
    <property type="entry name" value="Lactamase_B"/>
    <property type="match status" value="1"/>
</dbReference>
<dbReference type="PANTHER" id="PTHR42951:SF20">
    <property type="entry name" value="BETA LACTAMASE"/>
    <property type="match status" value="1"/>
</dbReference>
<protein>
    <submittedName>
        <fullName evidence="2">MBL fold metallo-hydrolase</fullName>
    </submittedName>
</protein>
<proteinExistence type="predicted"/>
<dbReference type="EMBL" id="JBBPCO010000012">
    <property type="protein sequence ID" value="MEK8090477.1"/>
    <property type="molecule type" value="Genomic_DNA"/>
</dbReference>
<dbReference type="Proteomes" id="UP001446205">
    <property type="component" value="Unassembled WGS sequence"/>
</dbReference>